<dbReference type="GO" id="GO:0004527">
    <property type="term" value="F:exonuclease activity"/>
    <property type="evidence" value="ECO:0007669"/>
    <property type="project" value="UniProtKB-KW"/>
</dbReference>
<dbReference type="InterPro" id="IPR047021">
    <property type="entry name" value="REXO1/3/4-like"/>
</dbReference>
<evidence type="ECO:0000256" key="7">
    <source>
        <dbReference type="SAM" id="MobiDB-lite"/>
    </source>
</evidence>
<feature type="region of interest" description="Disordered" evidence="7">
    <location>
        <begin position="1"/>
        <end position="24"/>
    </location>
</feature>
<dbReference type="GO" id="GO:0010629">
    <property type="term" value="P:negative regulation of gene expression"/>
    <property type="evidence" value="ECO:0007669"/>
    <property type="project" value="UniProtKB-ARBA"/>
</dbReference>
<organism evidence="9 10">
    <name type="scientific">Hyaloperonospora brassicae</name>
    <name type="common">Brassica downy mildew</name>
    <name type="synonym">Peronospora brassicae</name>
    <dbReference type="NCBI Taxonomy" id="162125"/>
    <lineage>
        <taxon>Eukaryota</taxon>
        <taxon>Sar</taxon>
        <taxon>Stramenopiles</taxon>
        <taxon>Oomycota</taxon>
        <taxon>Peronosporomycetes</taxon>
        <taxon>Peronosporales</taxon>
        <taxon>Peronosporaceae</taxon>
        <taxon>Hyaloperonospora</taxon>
    </lineage>
</organism>
<keyword evidence="10" id="KW-1185">Reference proteome</keyword>
<keyword evidence="6" id="KW-0539">Nucleus</keyword>
<proteinExistence type="inferred from homology"/>
<dbReference type="InterPro" id="IPR036397">
    <property type="entry name" value="RNaseH_sf"/>
</dbReference>
<dbReference type="AlphaFoldDB" id="A0AAV0U8A8"/>
<evidence type="ECO:0000313" key="9">
    <source>
        <dbReference type="EMBL" id="CAI5732867.1"/>
    </source>
</evidence>
<gene>
    <name evidence="9" type="ORF">HBR001_LOCUS5657</name>
</gene>
<accession>A0AAV0U8A8</accession>
<dbReference type="CDD" id="cd06145">
    <property type="entry name" value="REX1_like"/>
    <property type="match status" value="1"/>
</dbReference>
<evidence type="ECO:0000256" key="1">
    <source>
        <dbReference type="ARBA" id="ARBA00004123"/>
    </source>
</evidence>
<dbReference type="GO" id="GO:0005634">
    <property type="term" value="C:nucleus"/>
    <property type="evidence" value="ECO:0007669"/>
    <property type="project" value="UniProtKB-SubCell"/>
</dbReference>
<comment type="subcellular location">
    <subcellularLocation>
        <location evidence="1">Nucleus</location>
    </subcellularLocation>
</comment>
<dbReference type="InterPro" id="IPR034922">
    <property type="entry name" value="REX1-like_exo"/>
</dbReference>
<dbReference type="InterPro" id="IPR012337">
    <property type="entry name" value="RNaseH-like_sf"/>
</dbReference>
<name>A0AAV0U8A8_HYABA</name>
<reference evidence="9" key="1">
    <citation type="submission" date="2022-12" db="EMBL/GenBank/DDBJ databases">
        <authorList>
            <person name="Webb A."/>
        </authorList>
    </citation>
    <scope>NUCLEOTIDE SEQUENCE</scope>
    <source>
        <strain evidence="9">Hp1</strain>
    </source>
</reference>
<sequence>MTRSPSSSSSTIPRDPAVASRASKRSIEQVHDCLLIGSLEELAARKNAPVSLTDIRDVLLKQLLGGEQTNIKHTVLFVCEEVPDLRPKEVARQATLSGEKDAAVAANVDLLEGLENDYQYQCRLSEGDSIPRCDATLLRFPVSERDKEKEKHAAKKAVKKKIKKFKKSSGESAKPSAEFYVLSPDELRVHLPSVPFEDAGAAAEYVSTKALLDGETRSDKQLFLALDCEMCRTTKGVELTRVTLIDASEKVLLDEYVRPKNPIVDYCTQYSGITREIMEATDIRLADIQKRFLSLVPAEAILVGHSIENDLLALRVLHRRVIDTACMYPHPRGPPFRSALRFLTSQFLSRVIQTNTDGHCSVEDAVATLQLAQLKIKRGPLFPRIEHEYKQKKVVHEMAQAKKSVLIVDSQRSCRSLSGGVACIIPREDSREVIQAVVHQLTTGFPPHLTWARVREVKRSEIVKYVLEIKANLPKHSCLVTVICGDTSDLRALHKCRTARIDPRSSLMWDKEQQDRLNATALATQTGIVHVYLQ</sequence>
<dbReference type="InterPro" id="IPR013520">
    <property type="entry name" value="Ribonucl_H"/>
</dbReference>
<keyword evidence="3" id="KW-0540">Nuclease</keyword>
<dbReference type="PANTHER" id="PTHR12801">
    <property type="entry name" value="RNA EXONUCLEASE REXO1 / RECO3 FAMILY MEMBER-RELATED"/>
    <property type="match status" value="1"/>
</dbReference>
<feature type="compositionally biased region" description="Low complexity" evidence="7">
    <location>
        <begin position="1"/>
        <end position="10"/>
    </location>
</feature>
<protein>
    <recommendedName>
        <fullName evidence="8">Exonuclease domain-containing protein</fullName>
    </recommendedName>
</protein>
<evidence type="ECO:0000256" key="4">
    <source>
        <dbReference type="ARBA" id="ARBA00022801"/>
    </source>
</evidence>
<evidence type="ECO:0000256" key="5">
    <source>
        <dbReference type="ARBA" id="ARBA00022839"/>
    </source>
</evidence>
<dbReference type="Proteomes" id="UP001162031">
    <property type="component" value="Unassembled WGS sequence"/>
</dbReference>
<keyword evidence="4" id="KW-0378">Hydrolase</keyword>
<dbReference type="GO" id="GO:0003676">
    <property type="term" value="F:nucleic acid binding"/>
    <property type="evidence" value="ECO:0007669"/>
    <property type="project" value="InterPro"/>
</dbReference>
<dbReference type="PANTHER" id="PTHR12801:SF115">
    <property type="entry name" value="FI18136P1-RELATED"/>
    <property type="match status" value="1"/>
</dbReference>
<evidence type="ECO:0000256" key="2">
    <source>
        <dbReference type="ARBA" id="ARBA00006357"/>
    </source>
</evidence>
<dbReference type="FunFam" id="3.30.420.10:FF:000031">
    <property type="entry name" value="RNA exonuclease 1"/>
    <property type="match status" value="1"/>
</dbReference>
<feature type="domain" description="Exonuclease" evidence="8">
    <location>
        <begin position="222"/>
        <end position="381"/>
    </location>
</feature>
<dbReference type="Pfam" id="PF00929">
    <property type="entry name" value="RNase_T"/>
    <property type="match status" value="1"/>
</dbReference>
<dbReference type="SMART" id="SM00479">
    <property type="entry name" value="EXOIII"/>
    <property type="match status" value="1"/>
</dbReference>
<evidence type="ECO:0000259" key="8">
    <source>
        <dbReference type="SMART" id="SM00479"/>
    </source>
</evidence>
<dbReference type="Gene3D" id="3.30.420.10">
    <property type="entry name" value="Ribonuclease H-like superfamily/Ribonuclease H"/>
    <property type="match status" value="1"/>
</dbReference>
<evidence type="ECO:0000313" key="10">
    <source>
        <dbReference type="Proteomes" id="UP001162031"/>
    </source>
</evidence>
<dbReference type="EMBL" id="CANTFL010001187">
    <property type="protein sequence ID" value="CAI5732867.1"/>
    <property type="molecule type" value="Genomic_DNA"/>
</dbReference>
<comment type="caution">
    <text evidence="9">The sequence shown here is derived from an EMBL/GenBank/DDBJ whole genome shotgun (WGS) entry which is preliminary data.</text>
</comment>
<comment type="similarity">
    <text evidence="2">Belongs to the REXO1/REXO3 family.</text>
</comment>
<dbReference type="SUPFAM" id="SSF53098">
    <property type="entry name" value="Ribonuclease H-like"/>
    <property type="match status" value="1"/>
</dbReference>
<keyword evidence="5" id="KW-0269">Exonuclease</keyword>
<evidence type="ECO:0000256" key="3">
    <source>
        <dbReference type="ARBA" id="ARBA00022722"/>
    </source>
</evidence>
<evidence type="ECO:0000256" key="6">
    <source>
        <dbReference type="ARBA" id="ARBA00023242"/>
    </source>
</evidence>